<dbReference type="HOGENOM" id="CLU_2091973_0_0_0"/>
<accession>A0A081BTX1</accession>
<dbReference type="STRING" id="1499967.U27_02735"/>
<dbReference type="Proteomes" id="UP000030661">
    <property type="component" value="Unassembled WGS sequence"/>
</dbReference>
<gene>
    <name evidence="1" type="ORF">U27_02735</name>
</gene>
<keyword evidence="2" id="KW-1185">Reference proteome</keyword>
<sequence length="116" mass="13185">MKKTEATLYIQQLNRAQLAMLGICFAFELTIQARDTYDPGTKGVCDPERLREFNESLHRVVSAVHLCLAGDNLAVPSEMFLAQLPDDEDMTPIGHQILSAFTRSLRLLEQYRERSD</sequence>
<evidence type="ECO:0000313" key="2">
    <source>
        <dbReference type="Proteomes" id="UP000030661"/>
    </source>
</evidence>
<dbReference type="EMBL" id="DF820464">
    <property type="protein sequence ID" value="GAK55776.1"/>
    <property type="molecule type" value="Genomic_DNA"/>
</dbReference>
<protein>
    <submittedName>
        <fullName evidence="1">Uncharacterized protein</fullName>
    </submittedName>
</protein>
<name>A0A081BTX1_VECG1</name>
<dbReference type="AlphaFoldDB" id="A0A081BTX1"/>
<reference evidence="1" key="1">
    <citation type="journal article" date="2015" name="PeerJ">
        <title>First genomic representation of candidate bacterial phylum KSB3 points to enhanced environmental sensing as a trigger of wastewater bulking.</title>
        <authorList>
            <person name="Sekiguchi Y."/>
            <person name="Ohashi A."/>
            <person name="Parks D.H."/>
            <person name="Yamauchi T."/>
            <person name="Tyson G.W."/>
            <person name="Hugenholtz P."/>
        </authorList>
    </citation>
    <scope>NUCLEOTIDE SEQUENCE [LARGE SCALE GENOMIC DNA]</scope>
</reference>
<evidence type="ECO:0000313" key="1">
    <source>
        <dbReference type="EMBL" id="GAK55776.1"/>
    </source>
</evidence>
<proteinExistence type="predicted"/>
<organism evidence="1">
    <name type="scientific">Vecturithrix granuli</name>
    <dbReference type="NCBI Taxonomy" id="1499967"/>
    <lineage>
        <taxon>Bacteria</taxon>
        <taxon>Candidatus Moduliflexota</taxon>
        <taxon>Candidatus Vecturitrichia</taxon>
        <taxon>Candidatus Vecturitrichales</taxon>
        <taxon>Candidatus Vecturitrichaceae</taxon>
        <taxon>Candidatus Vecturithrix</taxon>
    </lineage>
</organism>